<protein>
    <submittedName>
        <fullName evidence="7">LptF/LptG family permease</fullName>
    </submittedName>
</protein>
<evidence type="ECO:0000256" key="5">
    <source>
        <dbReference type="ARBA" id="ARBA00023136"/>
    </source>
</evidence>
<keyword evidence="8" id="KW-1185">Reference proteome</keyword>
<feature type="transmembrane region" description="Helical" evidence="6">
    <location>
        <begin position="56"/>
        <end position="77"/>
    </location>
</feature>
<gene>
    <name evidence="7" type="ORF">P9H32_17445</name>
</gene>
<evidence type="ECO:0000256" key="2">
    <source>
        <dbReference type="ARBA" id="ARBA00022475"/>
    </source>
</evidence>
<organism evidence="7 8">
    <name type="scientific">Pontiella agarivorans</name>
    <dbReference type="NCBI Taxonomy" id="3038953"/>
    <lineage>
        <taxon>Bacteria</taxon>
        <taxon>Pseudomonadati</taxon>
        <taxon>Kiritimatiellota</taxon>
        <taxon>Kiritimatiellia</taxon>
        <taxon>Kiritimatiellales</taxon>
        <taxon>Pontiellaceae</taxon>
        <taxon>Pontiella</taxon>
    </lineage>
</organism>
<feature type="transmembrane region" description="Helical" evidence="6">
    <location>
        <begin position="98"/>
        <end position="118"/>
    </location>
</feature>
<feature type="transmembrane region" description="Helical" evidence="6">
    <location>
        <begin position="12"/>
        <end position="36"/>
    </location>
</feature>
<feature type="transmembrane region" description="Helical" evidence="6">
    <location>
        <begin position="325"/>
        <end position="344"/>
    </location>
</feature>
<reference evidence="7 8" key="1">
    <citation type="journal article" date="2024" name="Appl. Environ. Microbiol.">
        <title>Pontiella agarivorans sp. nov., a novel marine anaerobic bacterium capable of degrading macroalgal polysaccharides and fixing nitrogen.</title>
        <authorList>
            <person name="Liu N."/>
            <person name="Kivenson V."/>
            <person name="Peng X."/>
            <person name="Cui Z."/>
            <person name="Lankiewicz T.S."/>
            <person name="Gosselin K.M."/>
            <person name="English C.J."/>
            <person name="Blair E.M."/>
            <person name="O'Malley M.A."/>
            <person name="Valentine D.L."/>
        </authorList>
    </citation>
    <scope>NUCLEOTIDE SEQUENCE [LARGE SCALE GENOMIC DNA]</scope>
    <source>
        <strain evidence="7 8">NLcol2</strain>
    </source>
</reference>
<feature type="transmembrane region" description="Helical" evidence="6">
    <location>
        <begin position="350"/>
        <end position="371"/>
    </location>
</feature>
<evidence type="ECO:0000313" key="7">
    <source>
        <dbReference type="EMBL" id="MDZ8120418.1"/>
    </source>
</evidence>
<comment type="subcellular location">
    <subcellularLocation>
        <location evidence="1">Cell membrane</location>
        <topology evidence="1">Multi-pass membrane protein</topology>
    </subcellularLocation>
</comment>
<evidence type="ECO:0000256" key="6">
    <source>
        <dbReference type="SAM" id="Phobius"/>
    </source>
</evidence>
<evidence type="ECO:0000256" key="3">
    <source>
        <dbReference type="ARBA" id="ARBA00022692"/>
    </source>
</evidence>
<evidence type="ECO:0000256" key="1">
    <source>
        <dbReference type="ARBA" id="ARBA00004651"/>
    </source>
</evidence>
<accession>A0ABU5N1U4</accession>
<name>A0ABU5N1U4_9BACT</name>
<comment type="caution">
    <text evidence="7">The sequence shown here is derived from an EMBL/GenBank/DDBJ whole genome shotgun (WGS) entry which is preliminary data.</text>
</comment>
<keyword evidence="4 6" id="KW-1133">Transmembrane helix</keyword>
<sequence>MRKLTKYLLSDFLTIFGTALLLITFAFSIGTMYKLIDYMAKGLPLSVIGQFAVYTLPYSLSFTIPISALFSTLLLFGRLSSDSELAAMRGGGLSLFQISSPIILFSMLLSIICFYNSFTIYPKTTFAAERLKKNALSMGVEDPIKLLEEGRFIRDFPGYMIYVGKKYRNKVRDLVVYKTDRTSGEITDTLRADSGILTIDEEKMVLKIDLFDVRMEIADAEEPGKIHYMSARKHPIRVDLNDLTKKSSVRKKRKYLNFRELVYVLRNPEADMGWMRKYDMQVEHGRDLIEFHQRICLAIAPLMFVLVAIPLGITSHRKESSIGMLMSLAVMFIYYIFIILSDTFDKKPQYYPWLLPWIPIVLGQIYGLFMIRRAD</sequence>
<dbReference type="InterPro" id="IPR005495">
    <property type="entry name" value="LptG/LptF_permease"/>
</dbReference>
<dbReference type="EMBL" id="JARVCO010000012">
    <property type="protein sequence ID" value="MDZ8120418.1"/>
    <property type="molecule type" value="Genomic_DNA"/>
</dbReference>
<dbReference type="Proteomes" id="UP001290861">
    <property type="component" value="Unassembled WGS sequence"/>
</dbReference>
<keyword evidence="3 6" id="KW-0812">Transmembrane</keyword>
<keyword evidence="2" id="KW-1003">Cell membrane</keyword>
<evidence type="ECO:0000256" key="4">
    <source>
        <dbReference type="ARBA" id="ARBA00022989"/>
    </source>
</evidence>
<feature type="transmembrane region" description="Helical" evidence="6">
    <location>
        <begin position="291"/>
        <end position="313"/>
    </location>
</feature>
<keyword evidence="5 6" id="KW-0472">Membrane</keyword>
<dbReference type="PANTHER" id="PTHR33529">
    <property type="entry name" value="SLR0882 PROTEIN-RELATED"/>
    <property type="match status" value="1"/>
</dbReference>
<dbReference type="RefSeq" id="WP_322610191.1">
    <property type="nucleotide sequence ID" value="NZ_JARVCO010000012.1"/>
</dbReference>
<evidence type="ECO:0000313" key="8">
    <source>
        <dbReference type="Proteomes" id="UP001290861"/>
    </source>
</evidence>
<dbReference type="PANTHER" id="PTHR33529:SF6">
    <property type="entry name" value="YJGP_YJGQ FAMILY PERMEASE"/>
    <property type="match status" value="1"/>
</dbReference>
<proteinExistence type="predicted"/>
<dbReference type="Pfam" id="PF03739">
    <property type="entry name" value="LptF_LptG"/>
    <property type="match status" value="1"/>
</dbReference>